<dbReference type="EMBL" id="JAIFZM010000021">
    <property type="protein sequence ID" value="MCG3420996.1"/>
    <property type="molecule type" value="Genomic_DNA"/>
</dbReference>
<evidence type="ECO:0000256" key="3">
    <source>
        <dbReference type="ARBA" id="ARBA00008079"/>
    </source>
</evidence>
<dbReference type="InterPro" id="IPR014250">
    <property type="entry name" value="QoxD"/>
</dbReference>
<dbReference type="AlphaFoldDB" id="A0AAW5B9C6"/>
<evidence type="ECO:0000256" key="7">
    <source>
        <dbReference type="ARBA" id="ARBA00023002"/>
    </source>
</evidence>
<dbReference type="GO" id="GO:0015990">
    <property type="term" value="P:electron transport coupled proton transport"/>
    <property type="evidence" value="ECO:0007669"/>
    <property type="project" value="TreeGrafter"/>
</dbReference>
<reference evidence="10 11" key="1">
    <citation type="journal article" date="2022" name="Evol. Bioinform. Online">
        <title>Draft Genome Sequence of Oceanobacillus jordanicus Strain GSFE11, a Halotolerant Plant Growth-Promoting Bacterial Endophyte Isolated From the Jordan Valley.</title>
        <authorList>
            <person name="Alhindi T."/>
            <person name="Albdaiwi R."/>
        </authorList>
    </citation>
    <scope>NUCLEOTIDE SEQUENCE [LARGE SCALE GENOMIC DNA]</scope>
    <source>
        <strain evidence="10 11">GSFE11</strain>
    </source>
</reference>
<feature type="transmembrane region" description="Helical" evidence="9">
    <location>
        <begin position="35"/>
        <end position="58"/>
    </location>
</feature>
<accession>A0AAW5B9C6</accession>
<dbReference type="PANTHER" id="PTHR36835:SF1">
    <property type="entry name" value="CYTOCHROME BO(3) UBIQUINOL OXIDASE SUBUNIT 4"/>
    <property type="match status" value="1"/>
</dbReference>
<keyword evidence="7 9" id="KW-0560">Oxidoreductase</keyword>
<keyword evidence="6 9" id="KW-1133">Transmembrane helix</keyword>
<dbReference type="GO" id="GO:0015078">
    <property type="term" value="F:proton transmembrane transporter activity"/>
    <property type="evidence" value="ECO:0007669"/>
    <property type="project" value="TreeGrafter"/>
</dbReference>
<comment type="caution">
    <text evidence="10">The sequence shown here is derived from an EMBL/GenBank/DDBJ whole genome shotgun (WGS) entry which is preliminary data.</text>
</comment>
<proteinExistence type="inferred from homology"/>
<sequence length="94" mass="10483">MKELFPLKQVMGFVFSLVLTAVALLVYFVDMSFALGMTILLVTAFVQAMLQLMVFMHARESEDSGLILSNVYYGVFIAVVTVFGSLLALIWGYM</sequence>
<gene>
    <name evidence="10" type="primary">qoxD</name>
    <name evidence="10" type="ORF">K3T81_17755</name>
</gene>
<dbReference type="GO" id="GO:0005886">
    <property type="term" value="C:plasma membrane"/>
    <property type="evidence" value="ECO:0007669"/>
    <property type="project" value="UniProtKB-SubCell"/>
</dbReference>
<dbReference type="GO" id="GO:0019646">
    <property type="term" value="P:aerobic electron transport chain"/>
    <property type="evidence" value="ECO:0007669"/>
    <property type="project" value="TreeGrafter"/>
</dbReference>
<evidence type="ECO:0000256" key="6">
    <source>
        <dbReference type="ARBA" id="ARBA00022989"/>
    </source>
</evidence>
<evidence type="ECO:0000256" key="1">
    <source>
        <dbReference type="ARBA" id="ARBA00000725"/>
    </source>
</evidence>
<dbReference type="GO" id="GO:0009486">
    <property type="term" value="F:cytochrome bo3 ubiquinol oxidase activity"/>
    <property type="evidence" value="ECO:0007669"/>
    <property type="project" value="TreeGrafter"/>
</dbReference>
<keyword evidence="4 9" id="KW-1003">Cell membrane</keyword>
<name>A0AAW5B9C6_9BACI</name>
<organism evidence="10 11">
    <name type="scientific">Oceanobacillus jordanicus</name>
    <dbReference type="NCBI Taxonomy" id="2867266"/>
    <lineage>
        <taxon>Bacteria</taxon>
        <taxon>Bacillati</taxon>
        <taxon>Bacillota</taxon>
        <taxon>Bacilli</taxon>
        <taxon>Bacillales</taxon>
        <taxon>Bacillaceae</taxon>
        <taxon>Oceanobacillus</taxon>
    </lineage>
</organism>
<evidence type="ECO:0000313" key="10">
    <source>
        <dbReference type="EMBL" id="MCG3420996.1"/>
    </source>
</evidence>
<dbReference type="GO" id="GO:0009319">
    <property type="term" value="C:cytochrome o ubiquinol oxidase complex"/>
    <property type="evidence" value="ECO:0007669"/>
    <property type="project" value="TreeGrafter"/>
</dbReference>
<dbReference type="Pfam" id="PF03626">
    <property type="entry name" value="COX4_pro"/>
    <property type="match status" value="1"/>
</dbReference>
<evidence type="ECO:0000256" key="2">
    <source>
        <dbReference type="ARBA" id="ARBA00004651"/>
    </source>
</evidence>
<dbReference type="EC" id="1.10.3.-" evidence="9"/>
<dbReference type="GO" id="GO:0042773">
    <property type="term" value="P:ATP synthesis coupled electron transport"/>
    <property type="evidence" value="ECO:0007669"/>
    <property type="project" value="UniProtKB-UniRule"/>
</dbReference>
<dbReference type="Proteomes" id="UP001199631">
    <property type="component" value="Unassembled WGS sequence"/>
</dbReference>
<dbReference type="NCBIfam" id="TIGR02901">
    <property type="entry name" value="QoxD"/>
    <property type="match status" value="1"/>
</dbReference>
<comment type="similarity">
    <text evidence="3 9">Belongs to the cytochrome c oxidase bacterial subunit 4 family.</text>
</comment>
<keyword evidence="11" id="KW-1185">Reference proteome</keyword>
<dbReference type="GO" id="GO:0016682">
    <property type="term" value="F:oxidoreductase activity, acting on diphenols and related substances as donors, oxygen as acceptor"/>
    <property type="evidence" value="ECO:0007669"/>
    <property type="project" value="UniProtKB-UniRule"/>
</dbReference>
<protein>
    <recommendedName>
        <fullName evidence="9">Quinol oxidase subunit 4</fullName>
        <ecNumber evidence="9">1.10.3.-</ecNumber>
    </recommendedName>
</protein>
<dbReference type="InterPro" id="IPR005171">
    <property type="entry name" value="Cyt_c_oxidase_su4_prok"/>
</dbReference>
<comment type="catalytic activity">
    <reaction evidence="1 9">
        <text>2 a quinol + O2 = 2 a quinone + 2 H2O</text>
        <dbReference type="Rhea" id="RHEA:55376"/>
        <dbReference type="ChEBI" id="CHEBI:15377"/>
        <dbReference type="ChEBI" id="CHEBI:15379"/>
        <dbReference type="ChEBI" id="CHEBI:24646"/>
        <dbReference type="ChEBI" id="CHEBI:132124"/>
    </reaction>
</comment>
<keyword evidence="8 9" id="KW-0472">Membrane</keyword>
<evidence type="ECO:0000313" key="11">
    <source>
        <dbReference type="Proteomes" id="UP001199631"/>
    </source>
</evidence>
<dbReference type="InterPro" id="IPR050968">
    <property type="entry name" value="Cytochrome_c_oxidase_bac_sub4"/>
</dbReference>
<dbReference type="RefSeq" id="WP_036576949.1">
    <property type="nucleotide sequence ID" value="NZ_JAIFZM010000021.1"/>
</dbReference>
<feature type="transmembrane region" description="Helical" evidence="9">
    <location>
        <begin position="70"/>
        <end position="93"/>
    </location>
</feature>
<dbReference type="PANTHER" id="PTHR36835">
    <property type="entry name" value="CYTOCHROME BO(3) UBIQUINOL OXIDASE SUBUNIT 4"/>
    <property type="match status" value="1"/>
</dbReference>
<evidence type="ECO:0000256" key="5">
    <source>
        <dbReference type="ARBA" id="ARBA00022692"/>
    </source>
</evidence>
<feature type="transmembrane region" description="Helical" evidence="9">
    <location>
        <begin position="12"/>
        <end position="29"/>
    </location>
</feature>
<evidence type="ECO:0000256" key="4">
    <source>
        <dbReference type="ARBA" id="ARBA00022475"/>
    </source>
</evidence>
<comment type="function">
    <text evidence="9">Catalyzes quinol oxidation with the concomitant reduction of oxygen to water.</text>
</comment>
<comment type="subcellular location">
    <subcellularLocation>
        <location evidence="2 9">Cell membrane</location>
        <topology evidence="2 9">Multi-pass membrane protein</topology>
    </subcellularLocation>
</comment>
<keyword evidence="5 9" id="KW-0812">Transmembrane</keyword>
<evidence type="ECO:0000256" key="9">
    <source>
        <dbReference type="RuleBase" id="RU367153"/>
    </source>
</evidence>
<evidence type="ECO:0000256" key="8">
    <source>
        <dbReference type="ARBA" id="ARBA00023136"/>
    </source>
</evidence>